<protein>
    <submittedName>
        <fullName evidence="3">Uncharacterized protein</fullName>
    </submittedName>
</protein>
<dbReference type="AlphaFoldDB" id="A0A423VDV1"/>
<keyword evidence="2" id="KW-0472">Membrane</keyword>
<dbReference type="EMBL" id="LJZO01000060">
    <property type="protein sequence ID" value="ROV89136.1"/>
    <property type="molecule type" value="Genomic_DNA"/>
</dbReference>
<sequence>MAGRQSSEDIPVILPPKGTTSNFDDPPSFHAWTLGVGITCMAVMTIAVSVRTYTKVSILRQMRHEDYVALFAMVNPL</sequence>
<accession>A0A423VDV1</accession>
<evidence type="ECO:0000313" key="3">
    <source>
        <dbReference type="EMBL" id="ROV89136.1"/>
    </source>
</evidence>
<dbReference type="Proteomes" id="UP000284375">
    <property type="component" value="Unassembled WGS sequence"/>
</dbReference>
<keyword evidence="2" id="KW-1133">Transmembrane helix</keyword>
<reference evidence="3 4" key="1">
    <citation type="submission" date="2015-09" db="EMBL/GenBank/DDBJ databases">
        <title>Host preference determinants of Valsa canker pathogens revealed by comparative genomics.</title>
        <authorList>
            <person name="Yin Z."/>
            <person name="Huang L."/>
        </authorList>
    </citation>
    <scope>NUCLEOTIDE SEQUENCE [LARGE SCALE GENOMIC DNA]</scope>
    <source>
        <strain evidence="3 4">YSFL</strain>
    </source>
</reference>
<proteinExistence type="predicted"/>
<comment type="caution">
    <text evidence="3">The sequence shown here is derived from an EMBL/GenBank/DDBJ whole genome shotgun (WGS) entry which is preliminary data.</text>
</comment>
<evidence type="ECO:0000256" key="1">
    <source>
        <dbReference type="SAM" id="MobiDB-lite"/>
    </source>
</evidence>
<evidence type="ECO:0000256" key="2">
    <source>
        <dbReference type="SAM" id="Phobius"/>
    </source>
</evidence>
<feature type="region of interest" description="Disordered" evidence="1">
    <location>
        <begin position="1"/>
        <end position="21"/>
    </location>
</feature>
<gene>
    <name evidence="3" type="ORF">VSDG_08882</name>
</gene>
<feature type="transmembrane region" description="Helical" evidence="2">
    <location>
        <begin position="29"/>
        <end position="53"/>
    </location>
</feature>
<name>A0A423VDV1_CYTCH</name>
<dbReference type="OrthoDB" id="5342292at2759"/>
<keyword evidence="4" id="KW-1185">Reference proteome</keyword>
<keyword evidence="2" id="KW-0812">Transmembrane</keyword>
<evidence type="ECO:0000313" key="4">
    <source>
        <dbReference type="Proteomes" id="UP000284375"/>
    </source>
</evidence>
<organism evidence="3 4">
    <name type="scientific">Cytospora chrysosperma</name>
    <name type="common">Cytospora canker fungus</name>
    <name type="synonym">Sphaeria chrysosperma</name>
    <dbReference type="NCBI Taxonomy" id="252740"/>
    <lineage>
        <taxon>Eukaryota</taxon>
        <taxon>Fungi</taxon>
        <taxon>Dikarya</taxon>
        <taxon>Ascomycota</taxon>
        <taxon>Pezizomycotina</taxon>
        <taxon>Sordariomycetes</taxon>
        <taxon>Sordariomycetidae</taxon>
        <taxon>Diaporthales</taxon>
        <taxon>Cytosporaceae</taxon>
        <taxon>Cytospora</taxon>
    </lineage>
</organism>